<dbReference type="Proteomes" id="UP001165289">
    <property type="component" value="Unassembled WGS sequence"/>
</dbReference>
<comment type="caution">
    <text evidence="1">The sequence shown here is derived from an EMBL/GenBank/DDBJ whole genome shotgun (WGS) entry which is preliminary data.</text>
</comment>
<dbReference type="PANTHER" id="PTHR46114">
    <property type="entry name" value="APPLE DOMAIN-CONTAINING PROTEIN"/>
    <property type="match status" value="1"/>
</dbReference>
<organism evidence="1 2">
    <name type="scientific">Oopsacas minuta</name>
    <dbReference type="NCBI Taxonomy" id="111878"/>
    <lineage>
        <taxon>Eukaryota</taxon>
        <taxon>Metazoa</taxon>
        <taxon>Porifera</taxon>
        <taxon>Hexactinellida</taxon>
        <taxon>Hexasterophora</taxon>
        <taxon>Lyssacinosida</taxon>
        <taxon>Leucopsacidae</taxon>
        <taxon>Oopsacas</taxon>
    </lineage>
</organism>
<dbReference type="AlphaFoldDB" id="A0AAV7JIL8"/>
<proteinExistence type="predicted"/>
<dbReference type="PANTHER" id="PTHR46114:SF1">
    <property type="entry name" value="ZAD DOMAIN-CONTAINING PROTEIN"/>
    <property type="match status" value="1"/>
</dbReference>
<evidence type="ECO:0000313" key="1">
    <source>
        <dbReference type="EMBL" id="KAI6648689.1"/>
    </source>
</evidence>
<sequence>MNHWFLEKKHSSSPPHQVGFNKAVVTSLDKDGPCFKYICRSFPAMSNEKLKTGIFDGPQIRSLIRNTGFVQSMTNLESSARCAFVLVVNNFLGNNKANNYIDLVNDMLYKLKYLDVNMSIKVHYLFSHLDRFPETLGI</sequence>
<dbReference type="EMBL" id="JAKMXF010000327">
    <property type="protein sequence ID" value="KAI6648689.1"/>
    <property type="molecule type" value="Genomic_DNA"/>
</dbReference>
<protein>
    <submittedName>
        <fullName evidence="1">Uncharacterized protein</fullName>
    </submittedName>
</protein>
<name>A0AAV7JIL8_9METZ</name>
<reference evidence="1 2" key="1">
    <citation type="journal article" date="2023" name="BMC Biol.">
        <title>The compact genome of the sponge Oopsacas minuta (Hexactinellida) is lacking key metazoan core genes.</title>
        <authorList>
            <person name="Santini S."/>
            <person name="Schenkelaars Q."/>
            <person name="Jourda C."/>
            <person name="Duchesne M."/>
            <person name="Belahbib H."/>
            <person name="Rocher C."/>
            <person name="Selva M."/>
            <person name="Riesgo A."/>
            <person name="Vervoort M."/>
            <person name="Leys S.P."/>
            <person name="Kodjabachian L."/>
            <person name="Le Bivic A."/>
            <person name="Borchiellini C."/>
            <person name="Claverie J.M."/>
            <person name="Renard E."/>
        </authorList>
    </citation>
    <scope>NUCLEOTIDE SEQUENCE [LARGE SCALE GENOMIC DNA]</scope>
    <source>
        <strain evidence="1">SPO-2</strain>
    </source>
</reference>
<keyword evidence="2" id="KW-1185">Reference proteome</keyword>
<gene>
    <name evidence="1" type="ORF">LOD99_7915</name>
</gene>
<accession>A0AAV7JIL8</accession>
<evidence type="ECO:0000313" key="2">
    <source>
        <dbReference type="Proteomes" id="UP001165289"/>
    </source>
</evidence>